<dbReference type="Pfam" id="PF08808">
    <property type="entry name" value="RES"/>
    <property type="match status" value="1"/>
</dbReference>
<protein>
    <recommendedName>
        <fullName evidence="1">RES domain-containing protein</fullName>
    </recommendedName>
</protein>
<dbReference type="Proteomes" id="UP000567922">
    <property type="component" value="Unassembled WGS sequence"/>
</dbReference>
<dbReference type="RefSeq" id="WP_064439603.1">
    <property type="nucleotide sequence ID" value="NZ_BDDI01000005.1"/>
</dbReference>
<sequence>MLVYRVFPYLPTAKPGQPGHPLYEHRPQIGGRIDHPDYYVWYLSRHAEASCGEVFGNLPVWRDSMFRFLAIPGARRALGVYRLSDELRICDLDDPHQLARLGLRPTQIVTRNLAVTSTWGHRIWNETDTALPDAQRWQAVQWWSFHRPSWTVLASWVRPQLQDVHELALDHPAILDAAQALCKDIDTTAT</sequence>
<dbReference type="AlphaFoldDB" id="A0A839RHL2"/>
<evidence type="ECO:0000313" key="3">
    <source>
        <dbReference type="Proteomes" id="UP000567922"/>
    </source>
</evidence>
<evidence type="ECO:0000259" key="1">
    <source>
        <dbReference type="Pfam" id="PF08808"/>
    </source>
</evidence>
<accession>A0A839RHL2</accession>
<feature type="domain" description="RES" evidence="1">
    <location>
        <begin position="25"/>
        <end position="163"/>
    </location>
</feature>
<gene>
    <name evidence="2" type="ORF">FHU29_000344</name>
</gene>
<dbReference type="OrthoDB" id="4750250at2"/>
<evidence type="ECO:0000313" key="2">
    <source>
        <dbReference type="EMBL" id="MBB3035910.1"/>
    </source>
</evidence>
<reference evidence="2 3" key="1">
    <citation type="submission" date="2020-08" db="EMBL/GenBank/DDBJ databases">
        <title>Sequencing the genomes of 1000 actinobacteria strains.</title>
        <authorList>
            <person name="Klenk H.-P."/>
        </authorList>
    </citation>
    <scope>NUCLEOTIDE SEQUENCE [LARGE SCALE GENOMIC DNA]</scope>
    <source>
        <strain evidence="2 3">DSM 45258</strain>
    </source>
</reference>
<dbReference type="InterPro" id="IPR014914">
    <property type="entry name" value="RES_dom"/>
</dbReference>
<keyword evidence="3" id="KW-1185">Reference proteome</keyword>
<name>A0A839RHL2_9ACTN</name>
<organism evidence="2 3">
    <name type="scientific">Hoyosella altamirensis</name>
    <dbReference type="NCBI Taxonomy" id="616997"/>
    <lineage>
        <taxon>Bacteria</taxon>
        <taxon>Bacillati</taxon>
        <taxon>Actinomycetota</taxon>
        <taxon>Actinomycetes</taxon>
        <taxon>Mycobacteriales</taxon>
        <taxon>Hoyosellaceae</taxon>
        <taxon>Hoyosella</taxon>
    </lineage>
</organism>
<dbReference type="EMBL" id="JACHWS010000001">
    <property type="protein sequence ID" value="MBB3035910.1"/>
    <property type="molecule type" value="Genomic_DNA"/>
</dbReference>
<proteinExistence type="predicted"/>
<comment type="caution">
    <text evidence="2">The sequence shown here is derived from an EMBL/GenBank/DDBJ whole genome shotgun (WGS) entry which is preliminary data.</text>
</comment>